<dbReference type="InterPro" id="IPR051907">
    <property type="entry name" value="DoxX-like_oxidoreductase"/>
</dbReference>
<organism evidence="8 9">
    <name type="scientific">Paenibacillus antri</name>
    <dbReference type="NCBI Taxonomy" id="2582848"/>
    <lineage>
        <taxon>Bacteria</taxon>
        <taxon>Bacillati</taxon>
        <taxon>Bacillota</taxon>
        <taxon>Bacilli</taxon>
        <taxon>Bacillales</taxon>
        <taxon>Paenibacillaceae</taxon>
        <taxon>Paenibacillus</taxon>
    </lineage>
</organism>
<keyword evidence="6 7" id="KW-0472">Membrane</keyword>
<dbReference type="RefSeq" id="WP_138195522.1">
    <property type="nucleotide sequence ID" value="NZ_VCIW01000012.1"/>
</dbReference>
<evidence type="ECO:0000256" key="7">
    <source>
        <dbReference type="SAM" id="Phobius"/>
    </source>
</evidence>
<dbReference type="Proteomes" id="UP000309676">
    <property type="component" value="Unassembled WGS sequence"/>
</dbReference>
<proteinExistence type="inferred from homology"/>
<evidence type="ECO:0000256" key="5">
    <source>
        <dbReference type="ARBA" id="ARBA00022989"/>
    </source>
</evidence>
<comment type="caution">
    <text evidence="8">The sequence shown here is derived from an EMBL/GenBank/DDBJ whole genome shotgun (WGS) entry which is preliminary data.</text>
</comment>
<dbReference type="EMBL" id="VCIW01000012">
    <property type="protein sequence ID" value="TLS50836.1"/>
    <property type="molecule type" value="Genomic_DNA"/>
</dbReference>
<name>A0A5R9G8Z5_9BACL</name>
<evidence type="ECO:0000313" key="8">
    <source>
        <dbReference type="EMBL" id="TLS50836.1"/>
    </source>
</evidence>
<gene>
    <name evidence="8" type="ORF">FE782_17430</name>
</gene>
<comment type="similarity">
    <text evidence="2">Belongs to the DoxX family.</text>
</comment>
<evidence type="ECO:0000256" key="3">
    <source>
        <dbReference type="ARBA" id="ARBA00022475"/>
    </source>
</evidence>
<dbReference type="Pfam" id="PF07681">
    <property type="entry name" value="DoxX"/>
    <property type="match status" value="1"/>
</dbReference>
<reference evidence="8 9" key="1">
    <citation type="submission" date="2019-05" db="EMBL/GenBank/DDBJ databases">
        <authorList>
            <person name="Narsing Rao M.P."/>
            <person name="Li W.J."/>
        </authorList>
    </citation>
    <scope>NUCLEOTIDE SEQUENCE [LARGE SCALE GENOMIC DNA]</scope>
    <source>
        <strain evidence="8 9">SYSU_K30003</strain>
    </source>
</reference>
<evidence type="ECO:0000256" key="1">
    <source>
        <dbReference type="ARBA" id="ARBA00004651"/>
    </source>
</evidence>
<keyword evidence="3" id="KW-1003">Cell membrane</keyword>
<accession>A0A5R9G8Z5</accession>
<sequence>MEDLGLLIIRLVVGLAFAAHGAQKLFGWFGGYGPKGTGGWFESIGIRPGVLAAVMAGAVELFGGLFFAAGLFTAAAAILLALTMVVAIVKVHAKNGFWNTTNGYEFNLILAAVLIGVAFIGAGGYALDALLF</sequence>
<keyword evidence="9" id="KW-1185">Reference proteome</keyword>
<evidence type="ECO:0000256" key="4">
    <source>
        <dbReference type="ARBA" id="ARBA00022692"/>
    </source>
</evidence>
<comment type="subcellular location">
    <subcellularLocation>
        <location evidence="1">Cell membrane</location>
        <topology evidence="1">Multi-pass membrane protein</topology>
    </subcellularLocation>
</comment>
<keyword evidence="5 7" id="KW-1133">Transmembrane helix</keyword>
<dbReference type="PANTHER" id="PTHR33452:SF10">
    <property type="entry name" value="OXIDOREDUCTASE MHQP-RELATED"/>
    <property type="match status" value="1"/>
</dbReference>
<keyword evidence="4 7" id="KW-0812">Transmembrane</keyword>
<evidence type="ECO:0000256" key="2">
    <source>
        <dbReference type="ARBA" id="ARBA00006679"/>
    </source>
</evidence>
<evidence type="ECO:0000313" key="9">
    <source>
        <dbReference type="Proteomes" id="UP000309676"/>
    </source>
</evidence>
<protein>
    <submittedName>
        <fullName evidence="8">DoxX family protein</fullName>
    </submittedName>
</protein>
<feature type="transmembrane region" description="Helical" evidence="7">
    <location>
        <begin position="65"/>
        <end position="88"/>
    </location>
</feature>
<dbReference type="AlphaFoldDB" id="A0A5R9G8Z5"/>
<dbReference type="GO" id="GO:0005886">
    <property type="term" value="C:plasma membrane"/>
    <property type="evidence" value="ECO:0007669"/>
    <property type="project" value="UniProtKB-SubCell"/>
</dbReference>
<feature type="transmembrane region" description="Helical" evidence="7">
    <location>
        <begin position="108"/>
        <end position="127"/>
    </location>
</feature>
<dbReference type="OrthoDB" id="346004at2"/>
<dbReference type="PANTHER" id="PTHR33452">
    <property type="entry name" value="OXIDOREDUCTASE CATD-RELATED"/>
    <property type="match status" value="1"/>
</dbReference>
<dbReference type="InterPro" id="IPR032808">
    <property type="entry name" value="DoxX"/>
</dbReference>
<evidence type="ECO:0000256" key="6">
    <source>
        <dbReference type="ARBA" id="ARBA00023136"/>
    </source>
</evidence>